<evidence type="ECO:0000313" key="3">
    <source>
        <dbReference type="Proteomes" id="UP000053647"/>
    </source>
</evidence>
<reference evidence="2 3" key="1">
    <citation type="submission" date="2014-06" db="EMBL/GenBank/DDBJ databases">
        <authorList>
            <consortium name="DOE Joint Genome Institute"/>
            <person name="Kuo A."/>
            <person name="Kohler A."/>
            <person name="Nagy L.G."/>
            <person name="Floudas D."/>
            <person name="Copeland A."/>
            <person name="Barry K.W."/>
            <person name="Cichocki N."/>
            <person name="Veneault-Fourrey C."/>
            <person name="LaButti K."/>
            <person name="Lindquist E.A."/>
            <person name="Lipzen A."/>
            <person name="Lundell T."/>
            <person name="Morin E."/>
            <person name="Murat C."/>
            <person name="Sun H."/>
            <person name="Tunlid A."/>
            <person name="Henrissat B."/>
            <person name="Grigoriev I.V."/>
            <person name="Hibbett D.S."/>
            <person name="Martin F."/>
            <person name="Nordberg H.P."/>
            <person name="Cantor M.N."/>
            <person name="Hua S.X."/>
        </authorList>
    </citation>
    <scope>NUCLEOTIDE SEQUENCE [LARGE SCALE GENOMIC DNA]</scope>
    <source>
        <strain evidence="2 3">ATCC 200175</strain>
    </source>
</reference>
<dbReference type="Pfam" id="PF12937">
    <property type="entry name" value="F-box-like"/>
    <property type="match status" value="1"/>
</dbReference>
<evidence type="ECO:0000259" key="1">
    <source>
        <dbReference type="Pfam" id="PF12937"/>
    </source>
</evidence>
<dbReference type="AlphaFoldDB" id="A0A0C9TDE9"/>
<keyword evidence="3" id="KW-1185">Reference proteome</keyword>
<feature type="domain" description="F-box" evidence="1">
    <location>
        <begin position="9"/>
        <end position="48"/>
    </location>
</feature>
<dbReference type="HOGENOM" id="CLU_1355007_0_0_1"/>
<proteinExistence type="predicted"/>
<dbReference type="Proteomes" id="UP000053647">
    <property type="component" value="Unassembled WGS sequence"/>
</dbReference>
<gene>
    <name evidence="2" type="ORF">PAXINDRAFT_92362</name>
</gene>
<dbReference type="OrthoDB" id="3041441at2759"/>
<organism evidence="2 3">
    <name type="scientific">Paxillus involutus ATCC 200175</name>
    <dbReference type="NCBI Taxonomy" id="664439"/>
    <lineage>
        <taxon>Eukaryota</taxon>
        <taxon>Fungi</taxon>
        <taxon>Dikarya</taxon>
        <taxon>Basidiomycota</taxon>
        <taxon>Agaricomycotina</taxon>
        <taxon>Agaricomycetes</taxon>
        <taxon>Agaricomycetidae</taxon>
        <taxon>Boletales</taxon>
        <taxon>Paxilineae</taxon>
        <taxon>Paxillaceae</taxon>
        <taxon>Paxillus</taxon>
    </lineage>
</organism>
<sequence>MHRCLQIREILLEVFELVFTSENPYPELARLARTCRSFHEPAIDLLWYEQPSLLPLVMCFPREILDFSETRAGSYALGTVVRLQSASLFYAGSVTSLKIPISEICKNALRSRLGKAFSLREAYQEGDQLSTPIYAQVRTACKCLANSPGVVPLHTVASKSSVSRLRCHNRQLRCIHCILVHVVQPKPAPVPYIPMPLSPQLP</sequence>
<name>A0A0C9TDE9_PAXIN</name>
<dbReference type="InterPro" id="IPR001810">
    <property type="entry name" value="F-box_dom"/>
</dbReference>
<accession>A0A0C9TDE9</accession>
<dbReference type="EMBL" id="KN820452">
    <property type="protein sequence ID" value="KIJ06202.1"/>
    <property type="molecule type" value="Genomic_DNA"/>
</dbReference>
<reference evidence="3" key="2">
    <citation type="submission" date="2015-01" db="EMBL/GenBank/DDBJ databases">
        <title>Evolutionary Origins and Diversification of the Mycorrhizal Mutualists.</title>
        <authorList>
            <consortium name="DOE Joint Genome Institute"/>
            <consortium name="Mycorrhizal Genomics Consortium"/>
            <person name="Kohler A."/>
            <person name="Kuo A."/>
            <person name="Nagy L.G."/>
            <person name="Floudas D."/>
            <person name="Copeland A."/>
            <person name="Barry K.W."/>
            <person name="Cichocki N."/>
            <person name="Veneault-Fourrey C."/>
            <person name="LaButti K."/>
            <person name="Lindquist E.A."/>
            <person name="Lipzen A."/>
            <person name="Lundell T."/>
            <person name="Morin E."/>
            <person name="Murat C."/>
            <person name="Riley R."/>
            <person name="Ohm R."/>
            <person name="Sun H."/>
            <person name="Tunlid A."/>
            <person name="Henrissat B."/>
            <person name="Grigoriev I.V."/>
            <person name="Hibbett D.S."/>
            <person name="Martin F."/>
        </authorList>
    </citation>
    <scope>NUCLEOTIDE SEQUENCE [LARGE SCALE GENOMIC DNA]</scope>
    <source>
        <strain evidence="3">ATCC 200175</strain>
    </source>
</reference>
<protein>
    <recommendedName>
        <fullName evidence="1">F-box domain-containing protein</fullName>
    </recommendedName>
</protein>
<evidence type="ECO:0000313" key="2">
    <source>
        <dbReference type="EMBL" id="KIJ06202.1"/>
    </source>
</evidence>